<proteinExistence type="predicted"/>
<organism evidence="1 2">
    <name type="scientific">Violaceomyces palustris</name>
    <dbReference type="NCBI Taxonomy" id="1673888"/>
    <lineage>
        <taxon>Eukaryota</taxon>
        <taxon>Fungi</taxon>
        <taxon>Dikarya</taxon>
        <taxon>Basidiomycota</taxon>
        <taxon>Ustilaginomycotina</taxon>
        <taxon>Ustilaginomycetes</taxon>
        <taxon>Violaceomycetales</taxon>
        <taxon>Violaceomycetaceae</taxon>
        <taxon>Violaceomyces</taxon>
    </lineage>
</organism>
<keyword evidence="2" id="KW-1185">Reference proteome</keyword>
<evidence type="ECO:0000313" key="2">
    <source>
        <dbReference type="Proteomes" id="UP000245626"/>
    </source>
</evidence>
<protein>
    <submittedName>
        <fullName evidence="1">Uncharacterized protein</fullName>
    </submittedName>
</protein>
<accession>A0ACD0NVR0</accession>
<evidence type="ECO:0000313" key="1">
    <source>
        <dbReference type="EMBL" id="PWN49930.1"/>
    </source>
</evidence>
<name>A0ACD0NVR0_9BASI</name>
<dbReference type="Proteomes" id="UP000245626">
    <property type="component" value="Unassembled WGS sequence"/>
</dbReference>
<reference evidence="1 2" key="1">
    <citation type="journal article" date="2018" name="Mol. Biol. Evol.">
        <title>Broad Genomic Sampling Reveals a Smut Pathogenic Ancestry of the Fungal Clade Ustilaginomycotina.</title>
        <authorList>
            <person name="Kijpornyongpan T."/>
            <person name="Mondo S.J."/>
            <person name="Barry K."/>
            <person name="Sandor L."/>
            <person name="Lee J."/>
            <person name="Lipzen A."/>
            <person name="Pangilinan J."/>
            <person name="LaButti K."/>
            <person name="Hainaut M."/>
            <person name="Henrissat B."/>
            <person name="Grigoriev I.V."/>
            <person name="Spatafora J.W."/>
            <person name="Aime M.C."/>
        </authorList>
    </citation>
    <scope>NUCLEOTIDE SEQUENCE [LARGE SCALE GENOMIC DNA]</scope>
    <source>
        <strain evidence="1 2">SA 807</strain>
    </source>
</reference>
<sequence length="1016" mass="108649">MASLSTYASRFLSSGLGASTRQGNRFHEEDQENQDPLFYSQASLSATPFAHPANRHNPYDPEYSLSSSDGLPPHPGSHPNRPGASGLLQSLTGASRYGHASFPNPGGPSGQRIKLPSGMRDSMIREIDDEEDVDLWRDERRLAAIGSRVDVSGSLGLNQSLDEVGGPDSRRIKLAGAFPTENVASAALETQDPFLADGDLEGDHDGELSSTASQNAAELSSVASPSQIYDVAAIQARPSIRQQAGKSRGWLAHGSVLSSESFDQDRFKASSSAKGKGRIRGSGSHSSNKTYGDPDPTDDRRKHPSLRGGRRSFGDKPTNDPAAGGTRGGMQRRDLYSIYDDEAASGSESGHLSHSRRGSISASSVTDSDSGSGESRCGDRPEGRGKSRSRGRDDRLGYVNRNRTRNMSSTMKDPLLPPRGPARGRDSISDEGSDTESDSSHSDSAHSVSRSERKTNGQRSAAGAYNYPSPPERSGWGPWANRLAVGKYKDKAAIMAFAGAVAVTVLFGIWMSWGVRTPSPPKTPATRPSSYYTITRSLPILILLTTCSFGAGLANLLLLKNLTRIGGAKVLRTALMVVPTVLGVGWAWALAGSFIYDDEGWSGGAWSTTGLRIISIIPLFLAAGFARMVWTRKKSLSRSIAVVELSSSIIMAHPALLLLSLCSLGVFLCLTVPFLFIFTRLFLVGHLGKPSPSGDGGVSWKTDRRAAWLAWATLLTWLWTWTILRGVQRVTVAGVVSHWYFHRIRDSDSEDVFLDHDITQFGGSEIPYGDGESIYGPETSSAPGAWKPKQASSSANELPSHFGRRCSSRPKPEPTEIARAAFARATGPALGSICVAALILSLARLGSFAAEGARRISNATSHRSIPIYLQPLAYLAALLAGLSSVMQGVSDYALVYVGITGEGFWVSARKCSTLAARRGVKGVMQGLIINLLLDLTTIALSFLAGIAGFLFSAHQLHVPADAPLVGLLCAAVPYWTLRLCADVLSNAADTLYICYAIDQASNDEHCPKAAEAVSHV</sequence>
<dbReference type="EMBL" id="KZ819989">
    <property type="protein sequence ID" value="PWN49930.1"/>
    <property type="molecule type" value="Genomic_DNA"/>
</dbReference>
<gene>
    <name evidence="1" type="ORF">IE53DRAFT_120209</name>
</gene>